<gene>
    <name evidence="2" type="ORF">HINF_LOCUS24087</name>
    <name evidence="1" type="ORF">HINF_LOCUS26219</name>
</gene>
<organism evidence="1">
    <name type="scientific">Hexamita inflata</name>
    <dbReference type="NCBI Taxonomy" id="28002"/>
    <lineage>
        <taxon>Eukaryota</taxon>
        <taxon>Metamonada</taxon>
        <taxon>Diplomonadida</taxon>
        <taxon>Hexamitidae</taxon>
        <taxon>Hexamitinae</taxon>
        <taxon>Hexamita</taxon>
    </lineage>
</organism>
<reference evidence="2 3" key="2">
    <citation type="submission" date="2024-07" db="EMBL/GenBank/DDBJ databases">
        <authorList>
            <person name="Akdeniz Z."/>
        </authorList>
    </citation>
    <scope>NUCLEOTIDE SEQUENCE [LARGE SCALE GENOMIC DNA]</scope>
</reference>
<proteinExistence type="predicted"/>
<name>A0AA86U309_9EUKA</name>
<reference evidence="1" key="1">
    <citation type="submission" date="2023-06" db="EMBL/GenBank/DDBJ databases">
        <authorList>
            <person name="Kurt Z."/>
        </authorList>
    </citation>
    <scope>NUCLEOTIDE SEQUENCE</scope>
</reference>
<comment type="caution">
    <text evidence="1">The sequence shown here is derived from an EMBL/GenBank/DDBJ whole genome shotgun (WGS) entry which is preliminary data.</text>
</comment>
<keyword evidence="3" id="KW-1185">Reference proteome</keyword>
<dbReference type="EMBL" id="CATOUU010000656">
    <property type="protein sequence ID" value="CAI9938574.1"/>
    <property type="molecule type" value="Genomic_DNA"/>
</dbReference>
<dbReference type="AlphaFoldDB" id="A0AA86U309"/>
<dbReference type="EMBL" id="CAXDID020000070">
    <property type="protein sequence ID" value="CAL6014063.1"/>
    <property type="molecule type" value="Genomic_DNA"/>
</dbReference>
<evidence type="ECO:0000313" key="3">
    <source>
        <dbReference type="Proteomes" id="UP001642409"/>
    </source>
</evidence>
<evidence type="ECO:0000313" key="2">
    <source>
        <dbReference type="EMBL" id="CAL6014063.1"/>
    </source>
</evidence>
<protein>
    <submittedName>
        <fullName evidence="2">Hypothetical_protein</fullName>
    </submittedName>
</protein>
<dbReference type="Proteomes" id="UP001642409">
    <property type="component" value="Unassembled WGS sequence"/>
</dbReference>
<evidence type="ECO:0000313" key="1">
    <source>
        <dbReference type="EMBL" id="CAI9938574.1"/>
    </source>
</evidence>
<accession>A0AA86U309</accession>
<sequence length="179" mass="20949">MSIEYNLPVIKQKPILFKQYMQPLIPIKRKVSFTIKSELNNISTEISTSQSLQTKEFKQHSTCPCQKLIQNSVSTEIKDDFIEQYQIRRQIMKQTSSNNVESLTDEYELFKYINTASNEFKTEQIYQFKQIITSQTLELKGCLDKCEACNCITEYVQLQLDALNANIMMSQQQIEMMTK</sequence>